<evidence type="ECO:0000313" key="2">
    <source>
        <dbReference type="Proteomes" id="UP000501729"/>
    </source>
</evidence>
<evidence type="ECO:0000313" key="1">
    <source>
        <dbReference type="EMBL" id="QBP07044.1"/>
    </source>
</evidence>
<reference evidence="1 2" key="1">
    <citation type="submission" date="2019-02" db="EMBL/GenBank/DDBJ databases">
        <title>Genome sequence of multidrug-resistant Edwardsiella tarda isolate infecting lytic phage ETP-1.</title>
        <authorList>
            <person name="Nikapitiya C."/>
            <person name="Senevirathne A."/>
            <person name="De Zoysa M."/>
            <person name="Lee J."/>
        </authorList>
    </citation>
    <scope>NUCLEOTIDE SEQUENCE [LARGE SCALE GENOMIC DNA]</scope>
</reference>
<organism evidence="1 2">
    <name type="scientific">Edwardsiella phage ETP-1</name>
    <dbReference type="NCBI Taxonomy" id="2544920"/>
    <lineage>
        <taxon>Viruses</taxon>
        <taxon>Duplodnaviria</taxon>
        <taxon>Heunggongvirae</taxon>
        <taxon>Uroviricota</taxon>
        <taxon>Caudoviricetes</taxon>
        <taxon>Kafunavirus</taxon>
        <taxon>Kafunavirus KF1</taxon>
    </lineage>
</organism>
<dbReference type="InterPro" id="IPR056209">
    <property type="entry name" value="SU10_adaptor"/>
</dbReference>
<dbReference type="Proteomes" id="UP000501729">
    <property type="component" value="Segment"/>
</dbReference>
<gene>
    <name evidence="1" type="ORF">ETP1_043</name>
</gene>
<name>A0A6G5P4C3_9CAUD</name>
<dbReference type="Pfam" id="PF24175">
    <property type="entry name" value="SU10_adaptor"/>
    <property type="match status" value="1"/>
</dbReference>
<proteinExistence type="predicted"/>
<sequence>MSRVRQIIADARYSLADPKGERWTDERLLRLLSQGQKDLARELKLLKAETSLALSPGQAMYKLPEDLWLITRAAFNLVRIPLLSYDAMDSADAAWFARTGNRVENLVYDLRNVDTIRVWPTPDDDIDKDVYVFEGEGVLVGTMDTAYGVYADAPIDKVNGVLASLDELASFNSVYGVTADLMRNTLAVRNTAPYFGVVTEFDGLVPEPVFGVLSDIVESDTIATFDSLFGVATDVADVTGAVTIQYIKDPDDVLSLDGELGVPRVFDKALVYYVIGHAFSDDLDTQYQQKSDRALSMYARELTNIGEQTREYDASATTKYNRSSYRGAFDD</sequence>
<dbReference type="EMBL" id="MK574011">
    <property type="protein sequence ID" value="QBP07044.1"/>
    <property type="molecule type" value="Genomic_DNA"/>
</dbReference>
<accession>A0A6G5P4C3</accession>
<protein>
    <submittedName>
        <fullName evidence="1">Uncharacterized protein</fullName>
    </submittedName>
</protein>